<dbReference type="EMBL" id="JNSL01000148">
    <property type="protein sequence ID" value="KGA14428.1"/>
    <property type="molecule type" value="Genomic_DNA"/>
</dbReference>
<evidence type="ECO:0000256" key="1">
    <source>
        <dbReference type="SAM" id="MobiDB-lite"/>
    </source>
</evidence>
<reference evidence="2" key="1">
    <citation type="submission" date="2014-06" db="EMBL/GenBank/DDBJ databases">
        <title>Key roles for freshwater Actinobacteria revealed by deep metagenomic sequencing.</title>
        <authorList>
            <person name="Ghai R."/>
            <person name="Mizuno C.M."/>
            <person name="Picazo A."/>
            <person name="Camacho A."/>
            <person name="Rodriguez-Valera F."/>
        </authorList>
    </citation>
    <scope>NUCLEOTIDE SEQUENCE</scope>
</reference>
<comment type="caution">
    <text evidence="2">The sequence shown here is derived from an EMBL/GenBank/DDBJ whole genome shotgun (WGS) entry which is preliminary data.</text>
</comment>
<name>A0A094S909_9ZZZZ</name>
<sequence length="67" mass="7459">MERDSHVITDKLAQTYLVTKGCQIAGHTDNQGDIAKELPGDLTTPRDMRRFDGNSKGIGQDNQTRSR</sequence>
<evidence type="ECO:0000313" key="2">
    <source>
        <dbReference type="EMBL" id="KGA14428.1"/>
    </source>
</evidence>
<protein>
    <submittedName>
        <fullName evidence="2">Uncharacterized protein</fullName>
    </submittedName>
</protein>
<dbReference type="AlphaFoldDB" id="A0A094S909"/>
<proteinExistence type="predicted"/>
<feature type="region of interest" description="Disordered" evidence="1">
    <location>
        <begin position="26"/>
        <end position="67"/>
    </location>
</feature>
<gene>
    <name evidence="2" type="ORF">GM51_17280</name>
</gene>
<organism evidence="2">
    <name type="scientific">freshwater metagenome</name>
    <dbReference type="NCBI Taxonomy" id="449393"/>
    <lineage>
        <taxon>unclassified sequences</taxon>
        <taxon>metagenomes</taxon>
        <taxon>ecological metagenomes</taxon>
    </lineage>
</organism>
<accession>A0A094S909</accession>
<feature type="compositionally biased region" description="Basic and acidic residues" evidence="1">
    <location>
        <begin position="34"/>
        <end position="53"/>
    </location>
</feature>